<dbReference type="InterPro" id="IPR004088">
    <property type="entry name" value="KH_dom_type_1"/>
</dbReference>
<feature type="domain" description="K Homology" evidence="4">
    <location>
        <begin position="51"/>
        <end position="120"/>
    </location>
</feature>
<evidence type="ECO:0000256" key="2">
    <source>
        <dbReference type="PROSITE-ProRule" id="PRU00117"/>
    </source>
</evidence>
<dbReference type="VEuPathDB" id="VectorBase:ACON2_040178"/>
<evidence type="ECO:0000313" key="5">
    <source>
        <dbReference type="EnsemblMetazoa" id="ACOM022516-PA.2"/>
    </source>
</evidence>
<dbReference type="EnsemblMetazoa" id="ACOM022516-RA">
    <property type="protein sequence ID" value="ACOM022516-PA.2"/>
    <property type="gene ID" value="ACOM022516"/>
</dbReference>
<dbReference type="InterPro" id="IPR036612">
    <property type="entry name" value="KH_dom_type_1_sf"/>
</dbReference>
<evidence type="ECO:0000256" key="3">
    <source>
        <dbReference type="SAM" id="MobiDB-lite"/>
    </source>
</evidence>
<reference evidence="5" key="1">
    <citation type="submission" date="2022-08" db="UniProtKB">
        <authorList>
            <consortium name="EnsemblMetazoa"/>
        </authorList>
    </citation>
    <scope>IDENTIFICATION</scope>
</reference>
<dbReference type="AlphaFoldDB" id="A0A8W7NY29"/>
<evidence type="ECO:0000256" key="1">
    <source>
        <dbReference type="ARBA" id="ARBA00022737"/>
    </source>
</evidence>
<sequence>MKPSAPAIPLILGLSLLGASGAYLYMLFKKRRSNAAGDLVDFFTRSTSKQDSPVAEIVIPNSLIPLVIGRKGYTLQHIQQSTGASINFVDHDESSQLCRIQGPSQAAVEKAKEMVLKETSRPITITEEVIVPQAACGKILGRCGDELQEICRKSMAKVWLEGRARSETERRVMITGTASQIKVAKELIAQKVREDHDSKKMLADPTRQTREPRIRTPPTSSAPTPVPKPTQQSNLMPAPASATGEEEWDPVAVTRFEELTYVAQWKKIVSKIVTYRNSKSPLHGRETSPIPGVELYDTAPNGMDQINIAQQLIAEGLARPASSERLDELSRSQLFRLGLTNGTDGSSSQSSSIDKVDDVSASSSTSASTVISSGVHINGTGQTSPKVEQQQQQTTTTTVGAL</sequence>
<dbReference type="Pfam" id="PF00013">
    <property type="entry name" value="KH_1"/>
    <property type="match status" value="2"/>
</dbReference>
<dbReference type="GO" id="GO:0003723">
    <property type="term" value="F:RNA binding"/>
    <property type="evidence" value="ECO:0007669"/>
    <property type="project" value="UniProtKB-UniRule"/>
</dbReference>
<dbReference type="CDD" id="cd00105">
    <property type="entry name" value="KH-I"/>
    <property type="match status" value="1"/>
</dbReference>
<evidence type="ECO:0000259" key="4">
    <source>
        <dbReference type="SMART" id="SM00322"/>
    </source>
</evidence>
<dbReference type="Gene3D" id="3.30.1370.10">
    <property type="entry name" value="K Homology domain, type 1"/>
    <property type="match status" value="2"/>
</dbReference>
<dbReference type="Proteomes" id="UP000075882">
    <property type="component" value="Unassembled WGS sequence"/>
</dbReference>
<dbReference type="PROSITE" id="PS50084">
    <property type="entry name" value="KH_TYPE_1"/>
    <property type="match status" value="2"/>
</dbReference>
<dbReference type="SUPFAM" id="SSF54791">
    <property type="entry name" value="Eukaryotic type KH-domain (KH-domain type I)"/>
    <property type="match status" value="2"/>
</dbReference>
<feature type="compositionally biased region" description="Polar residues" evidence="3">
    <location>
        <begin position="379"/>
        <end position="388"/>
    </location>
</feature>
<feature type="domain" description="K Homology" evidence="4">
    <location>
        <begin position="123"/>
        <end position="193"/>
    </location>
</feature>
<organism evidence="5">
    <name type="scientific">Anopheles coluzzii</name>
    <name type="common">African malaria mosquito</name>
    <dbReference type="NCBI Taxonomy" id="1518534"/>
    <lineage>
        <taxon>Eukaryota</taxon>
        <taxon>Metazoa</taxon>
        <taxon>Ecdysozoa</taxon>
        <taxon>Arthropoda</taxon>
        <taxon>Hexapoda</taxon>
        <taxon>Insecta</taxon>
        <taxon>Pterygota</taxon>
        <taxon>Neoptera</taxon>
        <taxon>Endopterygota</taxon>
        <taxon>Diptera</taxon>
        <taxon>Nematocera</taxon>
        <taxon>Culicoidea</taxon>
        <taxon>Culicidae</taxon>
        <taxon>Anophelinae</taxon>
        <taxon>Anopheles</taxon>
    </lineage>
</organism>
<protein>
    <recommendedName>
        <fullName evidence="4">K Homology domain-containing protein</fullName>
    </recommendedName>
</protein>
<name>A0A8W7NY29_ANOCL</name>
<keyword evidence="2" id="KW-0694">RNA-binding</keyword>
<feature type="compositionally biased region" description="Basic and acidic residues" evidence="3">
    <location>
        <begin position="194"/>
        <end position="214"/>
    </location>
</feature>
<dbReference type="InterPro" id="IPR004087">
    <property type="entry name" value="KH_dom"/>
</dbReference>
<dbReference type="InterPro" id="IPR035437">
    <property type="entry name" value="SNase_OB-fold_sf"/>
</dbReference>
<keyword evidence="1" id="KW-0677">Repeat</keyword>
<feature type="region of interest" description="Disordered" evidence="3">
    <location>
        <begin position="340"/>
        <end position="402"/>
    </location>
</feature>
<feature type="region of interest" description="Disordered" evidence="3">
    <location>
        <begin position="194"/>
        <end position="247"/>
    </location>
</feature>
<dbReference type="GO" id="GO:0010468">
    <property type="term" value="P:regulation of gene expression"/>
    <property type="evidence" value="ECO:0007669"/>
    <property type="project" value="UniProtKB-ARBA"/>
</dbReference>
<dbReference type="Gene3D" id="2.40.50.90">
    <property type="match status" value="1"/>
</dbReference>
<feature type="compositionally biased region" description="Low complexity" evidence="3">
    <location>
        <begin position="389"/>
        <end position="402"/>
    </location>
</feature>
<dbReference type="SMART" id="SM00322">
    <property type="entry name" value="KH"/>
    <property type="match status" value="2"/>
</dbReference>
<dbReference type="PANTHER" id="PTHR10288">
    <property type="entry name" value="KH DOMAIN CONTAINING RNA BINDING PROTEIN"/>
    <property type="match status" value="1"/>
</dbReference>
<accession>A0A8W7NY29</accession>
<proteinExistence type="predicted"/>
<feature type="compositionally biased region" description="Low complexity" evidence="3">
    <location>
        <begin position="344"/>
        <end position="375"/>
    </location>
</feature>